<evidence type="ECO:0000256" key="1">
    <source>
        <dbReference type="SAM" id="MobiDB-lite"/>
    </source>
</evidence>
<evidence type="ECO:0000313" key="2">
    <source>
        <dbReference type="EMBL" id="KZT76799.1"/>
    </source>
</evidence>
<accession>A0A2Z6ZUN5</accession>
<gene>
    <name evidence="2" type="ORF">F511_46177</name>
</gene>
<feature type="compositionally biased region" description="Basic residues" evidence="1">
    <location>
        <begin position="26"/>
        <end position="35"/>
    </location>
</feature>
<proteinExistence type="predicted"/>
<name>A0A2Z6ZUN5_9LAMI</name>
<keyword evidence="3" id="KW-1185">Reference proteome</keyword>
<dbReference type="AlphaFoldDB" id="A0A2Z6ZUN5"/>
<organism evidence="2 3">
    <name type="scientific">Dorcoceras hygrometricum</name>
    <dbReference type="NCBI Taxonomy" id="472368"/>
    <lineage>
        <taxon>Eukaryota</taxon>
        <taxon>Viridiplantae</taxon>
        <taxon>Streptophyta</taxon>
        <taxon>Embryophyta</taxon>
        <taxon>Tracheophyta</taxon>
        <taxon>Spermatophyta</taxon>
        <taxon>Magnoliopsida</taxon>
        <taxon>eudicotyledons</taxon>
        <taxon>Gunneridae</taxon>
        <taxon>Pentapetalae</taxon>
        <taxon>asterids</taxon>
        <taxon>lamiids</taxon>
        <taxon>Lamiales</taxon>
        <taxon>Gesneriaceae</taxon>
        <taxon>Didymocarpoideae</taxon>
        <taxon>Trichosporeae</taxon>
        <taxon>Loxocarpinae</taxon>
        <taxon>Dorcoceras</taxon>
    </lineage>
</organism>
<reference evidence="2 3" key="1">
    <citation type="journal article" date="2015" name="Proc. Natl. Acad. Sci. U.S.A.">
        <title>The resurrection genome of Boea hygrometrica: A blueprint for survival of dehydration.</title>
        <authorList>
            <person name="Xiao L."/>
            <person name="Yang G."/>
            <person name="Zhang L."/>
            <person name="Yang X."/>
            <person name="Zhao S."/>
            <person name="Ji Z."/>
            <person name="Zhou Q."/>
            <person name="Hu M."/>
            <person name="Wang Y."/>
            <person name="Chen M."/>
            <person name="Xu Y."/>
            <person name="Jin H."/>
            <person name="Xiao X."/>
            <person name="Hu G."/>
            <person name="Bao F."/>
            <person name="Hu Y."/>
            <person name="Wan P."/>
            <person name="Li L."/>
            <person name="Deng X."/>
            <person name="Kuang T."/>
            <person name="Xiang C."/>
            <person name="Zhu J.K."/>
            <person name="Oliver M.J."/>
            <person name="He Y."/>
        </authorList>
    </citation>
    <scope>NUCLEOTIDE SEQUENCE [LARGE SCALE GENOMIC DNA]</scope>
    <source>
        <strain evidence="3">cv. XS01</strain>
    </source>
</reference>
<protein>
    <submittedName>
        <fullName evidence="2">Uncharacterized protein</fullName>
    </submittedName>
</protein>
<evidence type="ECO:0000313" key="3">
    <source>
        <dbReference type="Proteomes" id="UP000250235"/>
    </source>
</evidence>
<dbReference type="Proteomes" id="UP000250235">
    <property type="component" value="Unassembled WGS sequence"/>
</dbReference>
<sequence length="58" mass="6264">MDLTLVTVAQVAVPIQMIPTVTPPAPKRKAPKRRLQLPAGSDDETVEKEPAVMDVGEQ</sequence>
<feature type="region of interest" description="Disordered" evidence="1">
    <location>
        <begin position="20"/>
        <end position="58"/>
    </location>
</feature>
<dbReference type="EMBL" id="KV092523">
    <property type="protein sequence ID" value="KZT76799.1"/>
    <property type="molecule type" value="Genomic_DNA"/>
</dbReference>